<keyword evidence="6" id="KW-1185">Reference proteome</keyword>
<sequence>MTELLRPDQRADPTRDGALGVGLVCPYSLSTPGGVQSHVLGLAGYLTSIGDRVQILAPGELDPLRARQYGLERDQFTSVGPALPVPYNGSVARITFGPITAARVRRWLDTHRLDLLHIHEPLAPSVSMISLMSAAVPVVATFHTATPRSLLMRLAGSCLRSAVDKIEAGIAVSDSARRVVVDHLGRHPQVIPNGIRSADFRRPDHDQQGPNVDHHDAVDLSDVDHGGVDHDGIDHGGVAALRRSGDQPRLVFLGRLDEPRKGLEVLLQALPMIKQRHPELEVVIAGQGRLSRIVRRLPPGCVALGEVDDAARSALLRSADLFIAPHLNRESFGIVLIEAISAGASVIASDLPAFTDLLTDGHDELGFMFPAGDAAALAATVDRALAADRRRMNRRAQSFVDRYDWSRVGPAIRQVYAQLLPS</sequence>
<dbReference type="KEGG" id="mik:FOE78_12865"/>
<organism evidence="5 6">
    <name type="scientific">Microlunatus elymi</name>
    <dbReference type="NCBI Taxonomy" id="2596828"/>
    <lineage>
        <taxon>Bacteria</taxon>
        <taxon>Bacillati</taxon>
        <taxon>Actinomycetota</taxon>
        <taxon>Actinomycetes</taxon>
        <taxon>Propionibacteriales</taxon>
        <taxon>Propionibacteriaceae</taxon>
        <taxon>Microlunatus</taxon>
    </lineage>
</organism>
<evidence type="ECO:0000259" key="4">
    <source>
        <dbReference type="Pfam" id="PF13439"/>
    </source>
</evidence>
<dbReference type="SUPFAM" id="SSF53756">
    <property type="entry name" value="UDP-Glycosyltransferase/glycogen phosphorylase"/>
    <property type="match status" value="1"/>
</dbReference>
<dbReference type="Gene3D" id="3.40.50.2000">
    <property type="entry name" value="Glycogen Phosphorylase B"/>
    <property type="match status" value="2"/>
</dbReference>
<evidence type="ECO:0000256" key="3">
    <source>
        <dbReference type="SAM" id="MobiDB-lite"/>
    </source>
</evidence>
<dbReference type="GO" id="GO:0016757">
    <property type="term" value="F:glycosyltransferase activity"/>
    <property type="evidence" value="ECO:0007669"/>
    <property type="project" value="UniProtKB-KW"/>
</dbReference>
<keyword evidence="2 5" id="KW-0808">Transferase</keyword>
<name>A0A516PZR9_9ACTN</name>
<reference evidence="5 6" key="1">
    <citation type="submission" date="2019-07" db="EMBL/GenBank/DDBJ databases">
        <title>Microlunatus dokdonensis sp. nov. isolated from the rhizospheric soil of the wild plant Elymus tsukushiensis.</title>
        <authorList>
            <person name="Ghim S.-Y."/>
            <person name="Hwang Y.-J."/>
            <person name="Son J.-S."/>
            <person name="Shin J.-H."/>
        </authorList>
    </citation>
    <scope>NUCLEOTIDE SEQUENCE [LARGE SCALE GENOMIC DNA]</scope>
    <source>
        <strain evidence="5 6">KUDC0627</strain>
    </source>
</reference>
<dbReference type="Pfam" id="PF13439">
    <property type="entry name" value="Glyco_transf_4"/>
    <property type="match status" value="1"/>
</dbReference>
<feature type="compositionally biased region" description="Basic and acidic residues" evidence="3">
    <location>
        <begin position="198"/>
        <end position="214"/>
    </location>
</feature>
<dbReference type="EMBL" id="CP041692">
    <property type="protein sequence ID" value="QDP96679.1"/>
    <property type="molecule type" value="Genomic_DNA"/>
</dbReference>
<dbReference type="PANTHER" id="PTHR45947">
    <property type="entry name" value="SULFOQUINOVOSYL TRANSFERASE SQD2"/>
    <property type="match status" value="1"/>
</dbReference>
<evidence type="ECO:0000313" key="6">
    <source>
        <dbReference type="Proteomes" id="UP000319263"/>
    </source>
</evidence>
<dbReference type="AlphaFoldDB" id="A0A516PZR9"/>
<dbReference type="GO" id="GO:1901137">
    <property type="term" value="P:carbohydrate derivative biosynthetic process"/>
    <property type="evidence" value="ECO:0007669"/>
    <property type="project" value="UniProtKB-ARBA"/>
</dbReference>
<evidence type="ECO:0000313" key="5">
    <source>
        <dbReference type="EMBL" id="QDP96679.1"/>
    </source>
</evidence>
<feature type="domain" description="Glycosyltransferase subfamily 4-like N-terminal" evidence="4">
    <location>
        <begin position="32"/>
        <end position="195"/>
    </location>
</feature>
<evidence type="ECO:0000256" key="1">
    <source>
        <dbReference type="ARBA" id="ARBA00022676"/>
    </source>
</evidence>
<evidence type="ECO:0000256" key="2">
    <source>
        <dbReference type="ARBA" id="ARBA00022679"/>
    </source>
</evidence>
<dbReference type="InterPro" id="IPR050194">
    <property type="entry name" value="Glycosyltransferase_grp1"/>
</dbReference>
<dbReference type="CDD" id="cd03801">
    <property type="entry name" value="GT4_PimA-like"/>
    <property type="match status" value="1"/>
</dbReference>
<feature type="region of interest" description="Disordered" evidence="3">
    <location>
        <begin position="192"/>
        <end position="214"/>
    </location>
</feature>
<proteinExistence type="predicted"/>
<gene>
    <name evidence="5" type="ORF">FOE78_12865</name>
</gene>
<dbReference type="PANTHER" id="PTHR45947:SF13">
    <property type="entry name" value="TRANSFERASE"/>
    <property type="match status" value="1"/>
</dbReference>
<keyword evidence="1" id="KW-0328">Glycosyltransferase</keyword>
<accession>A0A516PZR9</accession>
<dbReference type="RefSeq" id="WP_143986641.1">
    <property type="nucleotide sequence ID" value="NZ_CP041692.1"/>
</dbReference>
<dbReference type="Pfam" id="PF13692">
    <property type="entry name" value="Glyco_trans_1_4"/>
    <property type="match status" value="1"/>
</dbReference>
<dbReference type="InterPro" id="IPR028098">
    <property type="entry name" value="Glyco_trans_4-like_N"/>
</dbReference>
<dbReference type="OrthoDB" id="5240531at2"/>
<dbReference type="Proteomes" id="UP000319263">
    <property type="component" value="Chromosome"/>
</dbReference>
<protein>
    <submittedName>
        <fullName evidence="5">Glycosyltransferase family 4 protein</fullName>
    </submittedName>
</protein>